<dbReference type="GO" id="GO:0005634">
    <property type="term" value="C:nucleus"/>
    <property type="evidence" value="ECO:0007669"/>
    <property type="project" value="TreeGrafter"/>
</dbReference>
<evidence type="ECO:0000259" key="2">
    <source>
        <dbReference type="Pfam" id="PF25794"/>
    </source>
</evidence>
<sequence>MYGGPSNFNTRGSRRRQRRRQNPQRPSQAQFPAAPHLNPNVPVQNLNHPLQNRNVFIPGHQNVNFPMQNSNLPEQNLGFQFSQPPSPGFRFRQPSRTGFQPQSSTTKSAEGIARINHAVAKAHSDLLVAGESISAWKVSQSALSILQVDSWEYLGFRMQEVDALHRLIVMEGKINSFIHCFVGVRRITTLYELEKAICKDERVKQFEELRLGPFLRHPLVLHYFSVNSEVNEVFKIKSEEIICYLSEFMDVDACRNKNIMVEDFLDFISRKRSVTKKEMLGIRVQHLETHISVIRKARRSEDDILSKYLTKSNEKRRKRPLFSMKKQQLDERFSAVSQRVESSSSVPKDYCGKHVRFSSESSGDEDSDDNTHETEKNGNHSSSDLKVPLQINKSYDGSSSCPYPSATEEVARLGLNGEVSVHASPIGSQKDSVGNGTSKRKRKRKSGHQMHTTFGSPTLGKKVKLEASLLEKDSFDNSDEGSGDEAECKITNNSLRMFITTWKDGCRDATVPEVLKRIFHHYGIKLGSRISVRSMISSYPFIGLLNVAVSSIKNGMWDSIYDSLQTINLHELTNTHVEKQPVYECIDVGPSAEGALIKHVPKSTYGITVEDILNKVGQHIKSEQEIHRNGQFLLENRIHTLKQLCSCEFWLVEQFSVKDFKSLGHGDFFTFLQKHSSMLPDELRKFLLPEISEKSPLEACMLQRQLVNLVAQACNNSSENEIISKQMICTLLTQQFPSISFKLTENGSSEDFMELVGQQKNIVVSKCIMFSASLLGRCHLRDSLATMENDLLGATSVSAEVGQGLRAIESVTSEDAIKVLIRAPMLLDLNLWSHWDILFAPALGPLVPWLQNEVNIENFLCMVTKEGKVIRIDHTATADSFMEAALQGSPFQTAAKLLSIFSLIGGEKYVPLSLLKHHASCAFDVIKNSVENTEMFGNWAQRHEKVLEQVSAGNLSVELKKKIDMRNKAIPLLSRFFVDCLAYLPAEFRCLAANILLSAISSVIKDAASAILHECWKPEQRLMLHEIGLSLGVLEWIRDYHTISSSASSDLFTDACLNDRLGILRKQHARLGRALHCLSQELYSQDSHFLLELVQNADDNIYPSSVEPTLAFIFEESGIVVLNNEEGFSAKNIRALCDVGSSTKKGSNAGYIGKKGIGFKSVFRITDAPEIHSNGFHVKFDISEGQIGFVLPTIISPRNVNLYSRFPSVFVTLSSPSPVY</sequence>
<dbReference type="NCBIfam" id="NF047352">
    <property type="entry name" value="P_loop_sacsin"/>
    <property type="match status" value="1"/>
</dbReference>
<feature type="region of interest" description="Disordered" evidence="1">
    <location>
        <begin position="421"/>
        <end position="457"/>
    </location>
</feature>
<feature type="compositionally biased region" description="Basic residues" evidence="1">
    <location>
        <begin position="438"/>
        <end position="448"/>
    </location>
</feature>
<accession>A0AAV6MMC2</accession>
<dbReference type="GO" id="GO:0048364">
    <property type="term" value="P:root development"/>
    <property type="evidence" value="ECO:0007669"/>
    <property type="project" value="TreeGrafter"/>
</dbReference>
<evidence type="ECO:0000313" key="3">
    <source>
        <dbReference type="EMBL" id="KAG6582478.1"/>
    </source>
</evidence>
<feature type="compositionally biased region" description="Basic and acidic residues" evidence="1">
    <location>
        <begin position="369"/>
        <end position="378"/>
    </location>
</feature>
<dbReference type="GO" id="GO:0009793">
    <property type="term" value="P:embryo development ending in seed dormancy"/>
    <property type="evidence" value="ECO:0007669"/>
    <property type="project" value="TreeGrafter"/>
</dbReference>
<feature type="compositionally biased region" description="Basic residues" evidence="1">
    <location>
        <begin position="12"/>
        <end position="22"/>
    </location>
</feature>
<gene>
    <name evidence="3" type="primary">NOV</name>
    <name evidence="3" type="ORF">SDJN03_22480</name>
</gene>
<feature type="compositionally biased region" description="Polar residues" evidence="1">
    <location>
        <begin position="426"/>
        <end position="437"/>
    </location>
</feature>
<feature type="non-terminal residue" evidence="3">
    <location>
        <position position="1"/>
    </location>
</feature>
<reference evidence="3 4" key="1">
    <citation type="journal article" date="2021" name="Hortic Res">
        <title>The domestication of Cucurbita argyrosperma as revealed by the genome of its wild relative.</title>
        <authorList>
            <person name="Barrera-Redondo J."/>
            <person name="Sanchez-de la Vega G."/>
            <person name="Aguirre-Liguori J.A."/>
            <person name="Castellanos-Morales G."/>
            <person name="Gutierrez-Guerrero Y.T."/>
            <person name="Aguirre-Dugua X."/>
            <person name="Aguirre-Planter E."/>
            <person name="Tenaillon M.I."/>
            <person name="Lira-Saade R."/>
            <person name="Eguiarte L.E."/>
        </authorList>
    </citation>
    <scope>NUCLEOTIDE SEQUENCE [LARGE SCALE GENOMIC DNA]</scope>
    <source>
        <strain evidence="3">JBR-2021</strain>
    </source>
</reference>
<feature type="region of interest" description="Disordered" evidence="1">
    <location>
        <begin position="1"/>
        <end position="42"/>
    </location>
</feature>
<dbReference type="Pfam" id="PF25794">
    <property type="entry name" value="SACS"/>
    <property type="match status" value="1"/>
</dbReference>
<protein>
    <submittedName>
        <fullName evidence="3">Protein NO VEIN</fullName>
    </submittedName>
</protein>
<evidence type="ECO:0000313" key="4">
    <source>
        <dbReference type="Proteomes" id="UP000685013"/>
    </source>
</evidence>
<keyword evidence="4" id="KW-1185">Reference proteome</keyword>
<proteinExistence type="predicted"/>
<dbReference type="PANTHER" id="PTHR32387">
    <property type="entry name" value="WU:FJ29H11"/>
    <property type="match status" value="1"/>
</dbReference>
<comment type="caution">
    <text evidence="3">The sequence shown here is derived from an EMBL/GenBank/DDBJ whole genome shotgun (WGS) entry which is preliminary data.</text>
</comment>
<dbReference type="PANTHER" id="PTHR32387:SF0">
    <property type="entry name" value="PROTEIN NO VEIN"/>
    <property type="match status" value="1"/>
</dbReference>
<evidence type="ECO:0000256" key="1">
    <source>
        <dbReference type="SAM" id="MobiDB-lite"/>
    </source>
</evidence>
<dbReference type="InterPro" id="IPR058210">
    <property type="entry name" value="SACS/Nov_dom"/>
</dbReference>
<feature type="domain" description="Sacsin/Nov" evidence="2">
    <location>
        <begin position="1121"/>
        <end position="1181"/>
    </location>
</feature>
<dbReference type="GO" id="GO:0010305">
    <property type="term" value="P:leaf vascular tissue pattern formation"/>
    <property type="evidence" value="ECO:0007669"/>
    <property type="project" value="TreeGrafter"/>
</dbReference>
<feature type="compositionally biased region" description="Polar residues" evidence="1">
    <location>
        <begin position="1"/>
        <end position="10"/>
    </location>
</feature>
<dbReference type="Proteomes" id="UP000685013">
    <property type="component" value="Chromosome 14"/>
</dbReference>
<feature type="region of interest" description="Disordered" evidence="1">
    <location>
        <begin position="337"/>
        <end position="388"/>
    </location>
</feature>
<feature type="compositionally biased region" description="Low complexity" evidence="1">
    <location>
        <begin position="337"/>
        <end position="346"/>
    </location>
</feature>
<dbReference type="AlphaFoldDB" id="A0AAV6MMC2"/>
<organism evidence="3 4">
    <name type="scientific">Cucurbita argyrosperma subsp. sororia</name>
    <dbReference type="NCBI Taxonomy" id="37648"/>
    <lineage>
        <taxon>Eukaryota</taxon>
        <taxon>Viridiplantae</taxon>
        <taxon>Streptophyta</taxon>
        <taxon>Embryophyta</taxon>
        <taxon>Tracheophyta</taxon>
        <taxon>Spermatophyta</taxon>
        <taxon>Magnoliopsida</taxon>
        <taxon>eudicotyledons</taxon>
        <taxon>Gunneridae</taxon>
        <taxon>Pentapetalae</taxon>
        <taxon>rosids</taxon>
        <taxon>fabids</taxon>
        <taxon>Cucurbitales</taxon>
        <taxon>Cucurbitaceae</taxon>
        <taxon>Cucurbiteae</taxon>
        <taxon>Cucurbita</taxon>
    </lineage>
</organism>
<name>A0AAV6MMC2_9ROSI</name>
<dbReference type="EMBL" id="JAGKQH010000014">
    <property type="protein sequence ID" value="KAG6582478.1"/>
    <property type="molecule type" value="Genomic_DNA"/>
</dbReference>
<dbReference type="InterPro" id="IPR052957">
    <property type="entry name" value="Auxin_embryo_med"/>
</dbReference>